<evidence type="ECO:0000256" key="3">
    <source>
        <dbReference type="ARBA" id="ARBA00023125"/>
    </source>
</evidence>
<dbReference type="PROSITE" id="PS50931">
    <property type="entry name" value="HTH_LYSR"/>
    <property type="match status" value="1"/>
</dbReference>
<dbReference type="PANTHER" id="PTHR30419">
    <property type="entry name" value="HTH-TYPE TRANSCRIPTIONAL REGULATOR YBHD"/>
    <property type="match status" value="1"/>
</dbReference>
<reference evidence="6 7" key="1">
    <citation type="submission" date="2020-08" db="EMBL/GenBank/DDBJ databases">
        <title>Genomic Encyclopedia of Type Strains, Phase IV (KMG-IV): sequencing the most valuable type-strain genomes for metagenomic binning, comparative biology and taxonomic classification.</title>
        <authorList>
            <person name="Goeker M."/>
        </authorList>
    </citation>
    <scope>NUCLEOTIDE SEQUENCE [LARGE SCALE GENOMIC DNA]</scope>
    <source>
        <strain evidence="6 7">DSM 12141</strain>
    </source>
</reference>
<comment type="similarity">
    <text evidence="1">Belongs to the LysR transcriptional regulatory family.</text>
</comment>
<dbReference type="GO" id="GO:0003677">
    <property type="term" value="F:DNA binding"/>
    <property type="evidence" value="ECO:0007669"/>
    <property type="project" value="UniProtKB-KW"/>
</dbReference>
<dbReference type="PRINTS" id="PR00039">
    <property type="entry name" value="HTHLYSR"/>
</dbReference>
<keyword evidence="3 6" id="KW-0238">DNA-binding</keyword>
<evidence type="ECO:0000313" key="7">
    <source>
        <dbReference type="Proteomes" id="UP000541136"/>
    </source>
</evidence>
<organism evidence="6 7">
    <name type="scientific">Castellaniella defragrans</name>
    <name type="common">Alcaligenes defragrans</name>
    <dbReference type="NCBI Taxonomy" id="75697"/>
    <lineage>
        <taxon>Bacteria</taxon>
        <taxon>Pseudomonadati</taxon>
        <taxon>Pseudomonadota</taxon>
        <taxon>Betaproteobacteria</taxon>
        <taxon>Burkholderiales</taxon>
        <taxon>Alcaligenaceae</taxon>
        <taxon>Castellaniella</taxon>
    </lineage>
</organism>
<sequence>MKLNQLRDLTCIVESGSLRAAARRLGVAQPLLTRSIKSLEKELGTPLFDRQPTGMVLTPLGQRFYERARLVTNELRRAQEELQQAQGNATGTVTAGLSIMPHMGMLPRALPAFRRRYPAVRIRLIEGLFPDLQEGLWKGEIDFYVGVTPRQVPPGFIHERLSGNTRAVMARRDHPLLGARTLADLAQAEWALPAADFNNEQDLTHIFLERGLPAPRVALEACTALSMMVALASTDLLALLPVQWTAFSPLRGCLEQLRLEELLVAPDISLIRRSELPLTLAADYFCDLLRREI</sequence>
<evidence type="ECO:0000256" key="2">
    <source>
        <dbReference type="ARBA" id="ARBA00023015"/>
    </source>
</evidence>
<gene>
    <name evidence="6" type="ORF">HNR28_001497</name>
</gene>
<dbReference type="GO" id="GO:0005829">
    <property type="term" value="C:cytosol"/>
    <property type="evidence" value="ECO:0007669"/>
    <property type="project" value="TreeGrafter"/>
</dbReference>
<dbReference type="SUPFAM" id="SSF53850">
    <property type="entry name" value="Periplasmic binding protein-like II"/>
    <property type="match status" value="1"/>
</dbReference>
<dbReference type="InterPro" id="IPR036390">
    <property type="entry name" value="WH_DNA-bd_sf"/>
</dbReference>
<accession>A0A7W9TMU5</accession>
<keyword evidence="2" id="KW-0805">Transcription regulation</keyword>
<dbReference type="AlphaFoldDB" id="A0A7W9TMU5"/>
<dbReference type="FunFam" id="1.10.10.10:FF:000001">
    <property type="entry name" value="LysR family transcriptional regulator"/>
    <property type="match status" value="1"/>
</dbReference>
<dbReference type="EMBL" id="JACHIB010000007">
    <property type="protein sequence ID" value="MBB6083459.1"/>
    <property type="molecule type" value="Genomic_DNA"/>
</dbReference>
<dbReference type="Gene3D" id="3.40.190.290">
    <property type="match status" value="1"/>
</dbReference>
<dbReference type="RefSeq" id="WP_151024011.1">
    <property type="nucleotide sequence ID" value="NZ_JACHIB010000007.1"/>
</dbReference>
<dbReference type="Pfam" id="PF00126">
    <property type="entry name" value="HTH_1"/>
    <property type="match status" value="1"/>
</dbReference>
<dbReference type="InterPro" id="IPR000847">
    <property type="entry name" value="LysR_HTH_N"/>
</dbReference>
<dbReference type="Gene3D" id="1.10.10.10">
    <property type="entry name" value="Winged helix-like DNA-binding domain superfamily/Winged helix DNA-binding domain"/>
    <property type="match status" value="1"/>
</dbReference>
<dbReference type="SUPFAM" id="SSF46785">
    <property type="entry name" value="Winged helix' DNA-binding domain"/>
    <property type="match status" value="1"/>
</dbReference>
<evidence type="ECO:0000259" key="5">
    <source>
        <dbReference type="PROSITE" id="PS50931"/>
    </source>
</evidence>
<evidence type="ECO:0000256" key="1">
    <source>
        <dbReference type="ARBA" id="ARBA00009437"/>
    </source>
</evidence>
<feature type="domain" description="HTH lysR-type" evidence="5">
    <location>
        <begin position="1"/>
        <end position="58"/>
    </location>
</feature>
<dbReference type="Pfam" id="PF03466">
    <property type="entry name" value="LysR_substrate"/>
    <property type="match status" value="1"/>
</dbReference>
<dbReference type="InterPro" id="IPR036388">
    <property type="entry name" value="WH-like_DNA-bd_sf"/>
</dbReference>
<name>A0A7W9TMU5_CASDE</name>
<protein>
    <submittedName>
        <fullName evidence="6">DNA-binding transcriptional LysR family regulator</fullName>
    </submittedName>
</protein>
<dbReference type="PANTHER" id="PTHR30419:SF30">
    <property type="entry name" value="LYSR FAMILY TRANSCRIPTIONAL REGULATOR"/>
    <property type="match status" value="1"/>
</dbReference>
<evidence type="ECO:0000256" key="4">
    <source>
        <dbReference type="ARBA" id="ARBA00023163"/>
    </source>
</evidence>
<evidence type="ECO:0000313" key="6">
    <source>
        <dbReference type="EMBL" id="MBB6083459.1"/>
    </source>
</evidence>
<dbReference type="GO" id="GO:0003700">
    <property type="term" value="F:DNA-binding transcription factor activity"/>
    <property type="evidence" value="ECO:0007669"/>
    <property type="project" value="InterPro"/>
</dbReference>
<dbReference type="Proteomes" id="UP000541136">
    <property type="component" value="Unassembled WGS sequence"/>
</dbReference>
<comment type="caution">
    <text evidence="6">The sequence shown here is derived from an EMBL/GenBank/DDBJ whole genome shotgun (WGS) entry which is preliminary data.</text>
</comment>
<dbReference type="InterPro" id="IPR005119">
    <property type="entry name" value="LysR_subst-bd"/>
</dbReference>
<dbReference type="InterPro" id="IPR050950">
    <property type="entry name" value="HTH-type_LysR_regulators"/>
</dbReference>
<proteinExistence type="inferred from homology"/>
<keyword evidence="4" id="KW-0804">Transcription</keyword>